<dbReference type="OrthoDB" id="5575722at2759"/>
<evidence type="ECO:0000313" key="3">
    <source>
        <dbReference type="EMBL" id="CAF9938695.1"/>
    </source>
</evidence>
<dbReference type="Pfam" id="PF14661">
    <property type="entry name" value="HAUS6_N"/>
    <property type="match status" value="1"/>
</dbReference>
<gene>
    <name evidence="3" type="ORF">HETSPECPRED_001166</name>
</gene>
<feature type="region of interest" description="Disordered" evidence="1">
    <location>
        <begin position="560"/>
        <end position="636"/>
    </location>
</feature>
<feature type="region of interest" description="Disordered" evidence="1">
    <location>
        <begin position="392"/>
        <end position="516"/>
    </location>
</feature>
<dbReference type="PANTHER" id="PTHR16151">
    <property type="entry name" value="HAUS AUGMIN-LIKE COMPLEX SUBUNIT 6"/>
    <property type="match status" value="1"/>
</dbReference>
<feature type="compositionally biased region" description="Basic and acidic residues" evidence="1">
    <location>
        <begin position="590"/>
        <end position="603"/>
    </location>
</feature>
<dbReference type="InterPro" id="IPR026797">
    <property type="entry name" value="HAUS_6"/>
</dbReference>
<name>A0A8H3J0Z0_9LECA</name>
<dbReference type="GO" id="GO:0008017">
    <property type="term" value="F:microtubule binding"/>
    <property type="evidence" value="ECO:0007669"/>
    <property type="project" value="TreeGrafter"/>
</dbReference>
<feature type="compositionally biased region" description="Basic and acidic residues" evidence="1">
    <location>
        <begin position="428"/>
        <end position="437"/>
    </location>
</feature>
<keyword evidence="4" id="KW-1185">Reference proteome</keyword>
<sequence length="719" mass="81113">MPAHTSNASIFITNLRLLDLDTQPDWPAITAQILTAKDALQDQKRRIQCVEWALYRLFEIWDPEEASTKLRPFFPPLVPLQSLNLRAALFRSLNDLKKNGLLGREVIIRKTMLDECKGERFEEALAAFSTMVLRRKMGADEGGGNAIARRLALASDVRPSEQRSLLPLAIAHRASLTAVLHRKERERSRYLQFQHRLDERNQQLRQQHKRLVLEKEASAGSNITEQSLERIRQRFDTHWQGDPRWLDIILNGDIEDTDHVLFDTPFEETWKDITSGTLPTETTCSKQDGLLRDLESRVATQQARLQHWKQYREQIKGKSHIMINKKSLDKSSKSAQDWSIDLTAHKQIDAQQAKVLQHPVNHTRDSSHAAELPEDEEFAQLVKSMQRDLDAIGVPKRQSLRHARDAISKHHSTDEQRPDYGMRQSQLADDRLDKEERPEQDDVDSEEADLPEPEQVQQSKQPTSTAPIPAETAISKRPSDVPAMSTPESCDDDSGYENQPQAPSSRLTGTTLDVADQPLLENDEESVLAAEIIAATMNAGPSPVKIKPSLVERTRRSMAFASPQLHHLPPKSIKQTKDQGSIPSEVSSKATEDPRATLLERTRRSMSLLPAQPREPRKSMHKHRSSRQFPTNQFETPKKEAAILEYGEDVTPPEQLFSQEADYASVFKSRPKIAMSPTGSPAADESFALDAFVETSGGNGHADHWESSPLARMVNQAGS</sequence>
<feature type="compositionally biased region" description="Acidic residues" evidence="1">
    <location>
        <begin position="438"/>
        <end position="452"/>
    </location>
</feature>
<proteinExistence type="predicted"/>
<feature type="region of interest" description="Disordered" evidence="1">
    <location>
        <begin position="696"/>
        <end position="719"/>
    </location>
</feature>
<accession>A0A8H3J0Z0</accession>
<organism evidence="3 4">
    <name type="scientific">Heterodermia speciosa</name>
    <dbReference type="NCBI Taxonomy" id="116794"/>
    <lineage>
        <taxon>Eukaryota</taxon>
        <taxon>Fungi</taxon>
        <taxon>Dikarya</taxon>
        <taxon>Ascomycota</taxon>
        <taxon>Pezizomycotina</taxon>
        <taxon>Lecanoromycetes</taxon>
        <taxon>OSLEUM clade</taxon>
        <taxon>Lecanoromycetidae</taxon>
        <taxon>Caliciales</taxon>
        <taxon>Physciaceae</taxon>
        <taxon>Heterodermia</taxon>
    </lineage>
</organism>
<dbReference type="GO" id="GO:1990498">
    <property type="term" value="C:mitotic spindle microtubule"/>
    <property type="evidence" value="ECO:0007669"/>
    <property type="project" value="TreeGrafter"/>
</dbReference>
<feature type="compositionally biased region" description="Polar residues" evidence="1">
    <location>
        <begin position="496"/>
        <end position="511"/>
    </location>
</feature>
<dbReference type="GO" id="GO:0051225">
    <property type="term" value="P:spindle assembly"/>
    <property type="evidence" value="ECO:0007669"/>
    <property type="project" value="InterPro"/>
</dbReference>
<feature type="domain" description="HAUS augmin-like complex subunit 6 N-terminal" evidence="2">
    <location>
        <begin position="11"/>
        <end position="239"/>
    </location>
</feature>
<dbReference type="InterPro" id="IPR028163">
    <property type="entry name" value="HAUS_6_N"/>
</dbReference>
<evidence type="ECO:0000259" key="2">
    <source>
        <dbReference type="Pfam" id="PF14661"/>
    </source>
</evidence>
<protein>
    <recommendedName>
        <fullName evidence="2">HAUS augmin-like complex subunit 6 N-terminal domain-containing protein</fullName>
    </recommendedName>
</protein>
<feature type="compositionally biased region" description="Polar residues" evidence="1">
    <location>
        <begin position="455"/>
        <end position="466"/>
    </location>
</feature>
<dbReference type="EMBL" id="CAJPDS010000117">
    <property type="protein sequence ID" value="CAF9938695.1"/>
    <property type="molecule type" value="Genomic_DNA"/>
</dbReference>
<evidence type="ECO:0000256" key="1">
    <source>
        <dbReference type="SAM" id="MobiDB-lite"/>
    </source>
</evidence>
<dbReference type="PANTHER" id="PTHR16151:SF2">
    <property type="entry name" value="HAUS AUGMIN-LIKE COMPLEX SUBUNIT 6"/>
    <property type="match status" value="1"/>
</dbReference>
<dbReference type="GO" id="GO:0070652">
    <property type="term" value="C:HAUS complex"/>
    <property type="evidence" value="ECO:0007669"/>
    <property type="project" value="InterPro"/>
</dbReference>
<feature type="compositionally biased region" description="Polar residues" evidence="1">
    <location>
        <begin position="578"/>
        <end position="589"/>
    </location>
</feature>
<evidence type="ECO:0000313" key="4">
    <source>
        <dbReference type="Proteomes" id="UP000664521"/>
    </source>
</evidence>
<feature type="compositionally biased region" description="Basic and acidic residues" evidence="1">
    <location>
        <begin position="402"/>
        <end position="420"/>
    </location>
</feature>
<reference evidence="3" key="1">
    <citation type="submission" date="2021-03" db="EMBL/GenBank/DDBJ databases">
        <authorList>
            <person name="Tagirdzhanova G."/>
        </authorList>
    </citation>
    <scope>NUCLEOTIDE SEQUENCE</scope>
</reference>
<comment type="caution">
    <text evidence="3">The sequence shown here is derived from an EMBL/GenBank/DDBJ whole genome shotgun (WGS) entry which is preliminary data.</text>
</comment>
<dbReference type="AlphaFoldDB" id="A0A8H3J0Z0"/>
<dbReference type="Proteomes" id="UP000664521">
    <property type="component" value="Unassembled WGS sequence"/>
</dbReference>